<proteinExistence type="predicted"/>
<dbReference type="OrthoDB" id="6431550at2759"/>
<protein>
    <submittedName>
        <fullName evidence="1">Uncharacterized protein</fullName>
    </submittedName>
</protein>
<dbReference type="EMBL" id="JABXBU010000012">
    <property type="protein sequence ID" value="KAF8789459.1"/>
    <property type="molecule type" value="Genomic_DNA"/>
</dbReference>
<dbReference type="AlphaFoldDB" id="A0A8T0FIU9"/>
<evidence type="ECO:0000313" key="1">
    <source>
        <dbReference type="EMBL" id="KAF8789459.1"/>
    </source>
</evidence>
<reference evidence="1" key="2">
    <citation type="submission" date="2020-06" db="EMBL/GenBank/DDBJ databases">
        <authorList>
            <person name="Sheffer M."/>
        </authorList>
    </citation>
    <scope>NUCLEOTIDE SEQUENCE</scope>
</reference>
<keyword evidence="2" id="KW-1185">Reference proteome</keyword>
<accession>A0A8T0FIU9</accession>
<dbReference type="Proteomes" id="UP000807504">
    <property type="component" value="Unassembled WGS sequence"/>
</dbReference>
<name>A0A8T0FIU9_ARGBR</name>
<evidence type="ECO:0000313" key="2">
    <source>
        <dbReference type="Proteomes" id="UP000807504"/>
    </source>
</evidence>
<comment type="caution">
    <text evidence="1">The sequence shown here is derived from an EMBL/GenBank/DDBJ whole genome shotgun (WGS) entry which is preliminary data.</text>
</comment>
<reference evidence="1" key="1">
    <citation type="journal article" date="2020" name="bioRxiv">
        <title>Chromosome-level reference genome of the European wasp spider Argiope bruennichi: a resource for studies on range expansion and evolutionary adaptation.</title>
        <authorList>
            <person name="Sheffer M.M."/>
            <person name="Hoppe A."/>
            <person name="Krehenwinkel H."/>
            <person name="Uhl G."/>
            <person name="Kuss A.W."/>
            <person name="Jensen L."/>
            <person name="Jensen C."/>
            <person name="Gillespie R.G."/>
            <person name="Hoff K.J."/>
            <person name="Prost S."/>
        </authorList>
    </citation>
    <scope>NUCLEOTIDE SEQUENCE</scope>
</reference>
<organism evidence="1 2">
    <name type="scientific">Argiope bruennichi</name>
    <name type="common">Wasp spider</name>
    <name type="synonym">Aranea bruennichi</name>
    <dbReference type="NCBI Taxonomy" id="94029"/>
    <lineage>
        <taxon>Eukaryota</taxon>
        <taxon>Metazoa</taxon>
        <taxon>Ecdysozoa</taxon>
        <taxon>Arthropoda</taxon>
        <taxon>Chelicerata</taxon>
        <taxon>Arachnida</taxon>
        <taxon>Araneae</taxon>
        <taxon>Araneomorphae</taxon>
        <taxon>Entelegynae</taxon>
        <taxon>Araneoidea</taxon>
        <taxon>Araneidae</taxon>
        <taxon>Argiope</taxon>
    </lineage>
</organism>
<gene>
    <name evidence="1" type="ORF">HNY73_007396</name>
</gene>
<sequence>MEKQLRFMLKLSLQQMALRRVVVNLCNETDVLTLIENLRPKWFLHHELEEVIGPTVEAVKDKVSKLELLESLKKRMGHLIRPVVLDILDWKTCHEKFLNKSNEHLDVSILELLCWTSAGAIDYQKTAANLALLEALDIAKRYKLACLYCLVDYIPILWVKLPEEIKEEYTRGPMVNRDTQLDYYWAYFLKEKESEIDDVNSSYLKEISFNHDAFKFSALEGNTAATKYFFQKISKEMKISFLYRTVHFVIANRCRNPIRKTFPDKNVSEVFCYLLDLLRPEHQIQVLKDRPYQVMRCFLDWPLQDFFLDVTDLIWTCFPQNKYRHLLLKFTSIIKYPSYYFPDLVQKFFLRSPSSFKKLFISESGSFITEFSCAEDSEGLEVIFKNVDLGDRSELVSSDWFLQFLEDLITRDKWHLAELCVRETSLSKENKKNLKRALVRFYPEIGMLCNRRECKGFFEFLDQTDASELLE</sequence>